<proteinExistence type="predicted"/>
<evidence type="ECO:0000313" key="3">
    <source>
        <dbReference type="Proteomes" id="UP000256708"/>
    </source>
</evidence>
<evidence type="ECO:0000313" key="2">
    <source>
        <dbReference type="EMBL" id="RDV13066.1"/>
    </source>
</evidence>
<keyword evidence="1" id="KW-0812">Transmembrane</keyword>
<dbReference type="EMBL" id="QRGR01000029">
    <property type="protein sequence ID" value="RDV13066.1"/>
    <property type="molecule type" value="Genomic_DNA"/>
</dbReference>
<comment type="caution">
    <text evidence="2">The sequence shown here is derived from an EMBL/GenBank/DDBJ whole genome shotgun (WGS) entry which is preliminary data.</text>
</comment>
<evidence type="ECO:0000256" key="1">
    <source>
        <dbReference type="SAM" id="Phobius"/>
    </source>
</evidence>
<feature type="transmembrane region" description="Helical" evidence="1">
    <location>
        <begin position="49"/>
        <end position="70"/>
    </location>
</feature>
<protein>
    <submittedName>
        <fullName evidence="2">Uncharacterized protein</fullName>
    </submittedName>
</protein>
<gene>
    <name evidence="2" type="ORF">DXT99_21455</name>
</gene>
<keyword evidence="1" id="KW-0472">Membrane</keyword>
<dbReference type="OrthoDB" id="853582at2"/>
<name>A0A3D8L6Z8_9BACT</name>
<sequence>MNAGKHSWVLWLFYFLIFETVVFFGLQWLLSGMGLSNQYQAENTIVPNWVKAVTFILLYLLCLLFMVMLISNMVPSKHRRHLMLWVYLALLGMVVMLFVLF</sequence>
<dbReference type="RefSeq" id="WP_115567642.1">
    <property type="nucleotide sequence ID" value="NZ_QRGR01000029.1"/>
</dbReference>
<dbReference type="AlphaFoldDB" id="A0A3D8L6Z8"/>
<accession>A0A3D8L6Z8</accession>
<dbReference type="Proteomes" id="UP000256708">
    <property type="component" value="Unassembled WGS sequence"/>
</dbReference>
<organism evidence="2 3">
    <name type="scientific">Pontibacter diazotrophicus</name>
    <dbReference type="NCBI Taxonomy" id="1400979"/>
    <lineage>
        <taxon>Bacteria</taxon>
        <taxon>Pseudomonadati</taxon>
        <taxon>Bacteroidota</taxon>
        <taxon>Cytophagia</taxon>
        <taxon>Cytophagales</taxon>
        <taxon>Hymenobacteraceae</taxon>
        <taxon>Pontibacter</taxon>
    </lineage>
</organism>
<feature type="transmembrane region" description="Helical" evidence="1">
    <location>
        <begin position="7"/>
        <end position="29"/>
    </location>
</feature>
<feature type="transmembrane region" description="Helical" evidence="1">
    <location>
        <begin position="82"/>
        <end position="100"/>
    </location>
</feature>
<keyword evidence="1" id="KW-1133">Transmembrane helix</keyword>
<reference evidence="3" key="1">
    <citation type="submission" date="2018-08" db="EMBL/GenBank/DDBJ databases">
        <authorList>
            <person name="Liu Z.-W."/>
            <person name="Du Z.-J."/>
        </authorList>
    </citation>
    <scope>NUCLEOTIDE SEQUENCE [LARGE SCALE GENOMIC DNA]</scope>
    <source>
        <strain evidence="3">H4X</strain>
    </source>
</reference>
<keyword evidence="3" id="KW-1185">Reference proteome</keyword>